<evidence type="ECO:0000313" key="1">
    <source>
        <dbReference type="EMBL" id="EDS90864.1"/>
    </source>
</evidence>
<dbReference type="EMBL" id="ABKX01000009">
    <property type="protein sequence ID" value="EDS90864.1"/>
    <property type="molecule type" value="Genomic_DNA"/>
</dbReference>
<dbReference type="AlphaFoldDB" id="A0ABC9NKT9"/>
<sequence length="154" mass="17900">MRQDLNKTSVTIIRGNLEDASPSNSLTITYSEFANSTKEYKSADELRKQNIILDNDELVFISSDGDEEILRLNLKSLFHDSFLRIKYECVGMTVQERMELAKALRETIISKSGDINSIKWSIGLDDWKSIFDMMTHPYKQHTDARCYFKNDLYQ</sequence>
<dbReference type="RefSeq" id="WP_001248439.1">
    <property type="nucleotide sequence ID" value="NZ_CH991859.1"/>
</dbReference>
<organism evidence="1 2">
    <name type="scientific">Escherichia albertii (strain TW07627)</name>
    <dbReference type="NCBI Taxonomy" id="502347"/>
    <lineage>
        <taxon>Bacteria</taxon>
        <taxon>Pseudomonadati</taxon>
        <taxon>Pseudomonadota</taxon>
        <taxon>Gammaproteobacteria</taxon>
        <taxon>Enterobacterales</taxon>
        <taxon>Enterobacteriaceae</taxon>
        <taxon>Escherichia</taxon>
    </lineage>
</organism>
<dbReference type="Proteomes" id="UP000003042">
    <property type="component" value="Unassembled WGS sequence"/>
</dbReference>
<comment type="caution">
    <text evidence="1">The sequence shown here is derived from an EMBL/GenBank/DDBJ whole genome shotgun (WGS) entry which is preliminary data.</text>
</comment>
<evidence type="ECO:0000313" key="2">
    <source>
        <dbReference type="Proteomes" id="UP000003042"/>
    </source>
</evidence>
<name>A0ABC9NKT9_ESCAT</name>
<gene>
    <name evidence="1" type="ORF">ESCAB7627_2135</name>
</gene>
<accession>A0ABC9NKT9</accession>
<reference evidence="1 2" key="1">
    <citation type="submission" date="2008-02" db="EMBL/GenBank/DDBJ databases">
        <title>Annotation of Escherichia albertii TW07627.</title>
        <authorList>
            <person name="Sutton G."/>
            <person name="Whittam T.S."/>
            <person name="Sebastian Y."/>
        </authorList>
    </citation>
    <scope>NUCLEOTIDE SEQUENCE [LARGE SCALE GENOMIC DNA]</scope>
    <source>
        <strain evidence="1 2">TW07627</strain>
    </source>
</reference>
<protein>
    <submittedName>
        <fullName evidence="1">Uncharacterized protein</fullName>
    </submittedName>
</protein>
<proteinExistence type="predicted"/>